<dbReference type="SUPFAM" id="SSF48264">
    <property type="entry name" value="Cytochrome P450"/>
    <property type="match status" value="1"/>
</dbReference>
<comment type="cofactor">
    <cofactor evidence="1">
        <name>heme</name>
        <dbReference type="ChEBI" id="CHEBI:30413"/>
    </cofactor>
</comment>
<sequence length="421" mass="49052">MRKVSTDTPVEALPPIEEVFNPHSKEYCENPIPQCMELKKRGRLVWYSPWQAWIMTQITDIMECWRTEYLSSDFYDWEFAPARPPEAQWTNFERAMIGHSLVADKDHHRLIRKVSSPAFSRNVVDAIQKRIEPDVVKLFDDLGEPETFDYMEKISNHIPFISITRMVGIPEKYWDDFKPVVTTFTEAWNATISEERRAKAREDSNRAIDIIKQVIAERRESPQQDDFLSALIQVEKENPDFQEWDIITLILALIGAGADTTLVAQQWSVYALLKHKDQAVEALESPESFAKAFTEIMRWAQNSKMGFARYAQDDMDVLGQQVRKGQMVLMMPHLKDYDSQYFDEPETFNIHRKFDPDVLFGYGPRFCIGAALARRQLYLTMSELFKRFPDAELAFEPEKDETDHNSVAFKELVIKTNIKKA</sequence>
<evidence type="ECO:0000256" key="2">
    <source>
        <dbReference type="ARBA" id="ARBA00010617"/>
    </source>
</evidence>
<dbReference type="GO" id="GO:0005506">
    <property type="term" value="F:iron ion binding"/>
    <property type="evidence" value="ECO:0007669"/>
    <property type="project" value="InterPro"/>
</dbReference>
<protein>
    <submittedName>
        <fullName evidence="4">Cytochrome P450</fullName>
    </submittedName>
</protein>
<dbReference type="InterPro" id="IPR017972">
    <property type="entry name" value="Cyt_P450_CS"/>
</dbReference>
<dbReference type="AlphaFoldDB" id="A0A081N3V1"/>
<organism evidence="4 5">
    <name type="scientific">Endozoicomonas numazuensis</name>
    <dbReference type="NCBI Taxonomy" id="1137799"/>
    <lineage>
        <taxon>Bacteria</taxon>
        <taxon>Pseudomonadati</taxon>
        <taxon>Pseudomonadota</taxon>
        <taxon>Gammaproteobacteria</taxon>
        <taxon>Oceanospirillales</taxon>
        <taxon>Endozoicomonadaceae</taxon>
        <taxon>Endozoicomonas</taxon>
    </lineage>
</organism>
<dbReference type="Gene3D" id="1.10.630.10">
    <property type="entry name" value="Cytochrome P450"/>
    <property type="match status" value="1"/>
</dbReference>
<name>A0A081N3V1_9GAMM</name>
<dbReference type="EMBL" id="JOKH01000009">
    <property type="protein sequence ID" value="KEQ13124.1"/>
    <property type="molecule type" value="Genomic_DNA"/>
</dbReference>
<accession>A0A081N3V1</accession>
<evidence type="ECO:0000256" key="1">
    <source>
        <dbReference type="ARBA" id="ARBA00001971"/>
    </source>
</evidence>
<keyword evidence="3" id="KW-0349">Heme</keyword>
<evidence type="ECO:0000313" key="4">
    <source>
        <dbReference type="EMBL" id="KEQ13124.1"/>
    </source>
</evidence>
<dbReference type="PROSITE" id="PS00086">
    <property type="entry name" value="CYTOCHROME_P450"/>
    <property type="match status" value="1"/>
</dbReference>
<dbReference type="Proteomes" id="UP000028073">
    <property type="component" value="Unassembled WGS sequence"/>
</dbReference>
<keyword evidence="3" id="KW-0479">Metal-binding</keyword>
<dbReference type="InterPro" id="IPR001128">
    <property type="entry name" value="Cyt_P450"/>
</dbReference>
<dbReference type="Pfam" id="PF00067">
    <property type="entry name" value="p450"/>
    <property type="match status" value="2"/>
</dbReference>
<dbReference type="PANTHER" id="PTHR46696:SF1">
    <property type="entry name" value="CYTOCHROME P450 YJIB-RELATED"/>
    <property type="match status" value="1"/>
</dbReference>
<comment type="caution">
    <text evidence="4">The sequence shown here is derived from an EMBL/GenBank/DDBJ whole genome shotgun (WGS) entry which is preliminary data.</text>
</comment>
<dbReference type="GO" id="GO:0020037">
    <property type="term" value="F:heme binding"/>
    <property type="evidence" value="ECO:0007669"/>
    <property type="project" value="InterPro"/>
</dbReference>
<dbReference type="PRINTS" id="PR00385">
    <property type="entry name" value="P450"/>
</dbReference>
<keyword evidence="5" id="KW-1185">Reference proteome</keyword>
<dbReference type="STRING" id="1137799.GZ78_26610"/>
<dbReference type="GO" id="GO:0004497">
    <property type="term" value="F:monooxygenase activity"/>
    <property type="evidence" value="ECO:0007669"/>
    <property type="project" value="UniProtKB-KW"/>
</dbReference>
<dbReference type="GO" id="GO:0016705">
    <property type="term" value="F:oxidoreductase activity, acting on paired donors, with incorporation or reduction of molecular oxygen"/>
    <property type="evidence" value="ECO:0007669"/>
    <property type="project" value="InterPro"/>
</dbReference>
<dbReference type="InterPro" id="IPR036396">
    <property type="entry name" value="Cyt_P450_sf"/>
</dbReference>
<proteinExistence type="inferred from homology"/>
<evidence type="ECO:0000313" key="5">
    <source>
        <dbReference type="Proteomes" id="UP000028073"/>
    </source>
</evidence>
<evidence type="ECO:0000256" key="3">
    <source>
        <dbReference type="RuleBase" id="RU000461"/>
    </source>
</evidence>
<gene>
    <name evidence="4" type="ORF">GZ78_26610</name>
</gene>
<comment type="similarity">
    <text evidence="2 3">Belongs to the cytochrome P450 family.</text>
</comment>
<dbReference type="eggNOG" id="COG2124">
    <property type="taxonomic scope" value="Bacteria"/>
</dbReference>
<dbReference type="PRINTS" id="PR00359">
    <property type="entry name" value="BP450"/>
</dbReference>
<keyword evidence="3" id="KW-0408">Iron</keyword>
<dbReference type="InterPro" id="IPR002397">
    <property type="entry name" value="Cyt_P450_B"/>
</dbReference>
<reference evidence="4 5" key="1">
    <citation type="submission" date="2014-06" db="EMBL/GenBank/DDBJ databases">
        <title>Whole Genome Sequences of Three Symbiotic Endozoicomonas Bacteria.</title>
        <authorList>
            <person name="Neave M.J."/>
            <person name="Apprill A."/>
            <person name="Voolstra C.R."/>
        </authorList>
    </citation>
    <scope>NUCLEOTIDE SEQUENCE [LARGE SCALE GENOMIC DNA]</scope>
    <source>
        <strain evidence="4 5">DSM 25634</strain>
    </source>
</reference>
<keyword evidence="3" id="KW-0503">Monooxygenase</keyword>
<dbReference type="PANTHER" id="PTHR46696">
    <property type="entry name" value="P450, PUTATIVE (EUROFUNG)-RELATED"/>
    <property type="match status" value="1"/>
</dbReference>
<keyword evidence="3" id="KW-0560">Oxidoreductase</keyword>